<evidence type="ECO:0000313" key="1">
    <source>
        <dbReference type="EMBL" id="KIK55249.1"/>
    </source>
</evidence>
<keyword evidence="2" id="KW-1185">Reference proteome</keyword>
<accession>A0A0D0BZA8</accession>
<gene>
    <name evidence="1" type="ORF">GYMLUDRAFT_76619</name>
</gene>
<dbReference type="EMBL" id="KN834808">
    <property type="protein sequence ID" value="KIK55249.1"/>
    <property type="molecule type" value="Genomic_DNA"/>
</dbReference>
<name>A0A0D0BZA8_9AGAR</name>
<dbReference type="HOGENOM" id="CLU_2146152_0_0_1"/>
<proteinExistence type="predicted"/>
<evidence type="ECO:0000313" key="2">
    <source>
        <dbReference type="Proteomes" id="UP000053593"/>
    </source>
</evidence>
<protein>
    <submittedName>
        <fullName evidence="1">Uncharacterized protein</fullName>
    </submittedName>
</protein>
<reference evidence="1 2" key="1">
    <citation type="submission" date="2014-04" db="EMBL/GenBank/DDBJ databases">
        <title>Evolutionary Origins and Diversification of the Mycorrhizal Mutualists.</title>
        <authorList>
            <consortium name="DOE Joint Genome Institute"/>
            <consortium name="Mycorrhizal Genomics Consortium"/>
            <person name="Kohler A."/>
            <person name="Kuo A."/>
            <person name="Nagy L.G."/>
            <person name="Floudas D."/>
            <person name="Copeland A."/>
            <person name="Barry K.W."/>
            <person name="Cichocki N."/>
            <person name="Veneault-Fourrey C."/>
            <person name="LaButti K."/>
            <person name="Lindquist E.A."/>
            <person name="Lipzen A."/>
            <person name="Lundell T."/>
            <person name="Morin E."/>
            <person name="Murat C."/>
            <person name="Riley R."/>
            <person name="Ohm R."/>
            <person name="Sun H."/>
            <person name="Tunlid A."/>
            <person name="Henrissat B."/>
            <person name="Grigoriev I.V."/>
            <person name="Hibbett D.S."/>
            <person name="Martin F."/>
        </authorList>
    </citation>
    <scope>NUCLEOTIDE SEQUENCE [LARGE SCALE GENOMIC DNA]</scope>
    <source>
        <strain evidence="1 2">FD-317 M1</strain>
    </source>
</reference>
<sequence>MSLLLAQEPNYRAPILLVEIGHPSEALSVYISEMLMRFRSFIFSFAVLSASLAAVTPPPDTFSSSTPKYSYSVARLVSLEGRGLSYPIASVDFSISSHLKNGIDELFHETVA</sequence>
<organism evidence="1 2">
    <name type="scientific">Collybiopsis luxurians FD-317 M1</name>
    <dbReference type="NCBI Taxonomy" id="944289"/>
    <lineage>
        <taxon>Eukaryota</taxon>
        <taxon>Fungi</taxon>
        <taxon>Dikarya</taxon>
        <taxon>Basidiomycota</taxon>
        <taxon>Agaricomycotina</taxon>
        <taxon>Agaricomycetes</taxon>
        <taxon>Agaricomycetidae</taxon>
        <taxon>Agaricales</taxon>
        <taxon>Marasmiineae</taxon>
        <taxon>Omphalotaceae</taxon>
        <taxon>Collybiopsis</taxon>
        <taxon>Collybiopsis luxurians</taxon>
    </lineage>
</organism>
<dbReference type="Proteomes" id="UP000053593">
    <property type="component" value="Unassembled WGS sequence"/>
</dbReference>
<dbReference type="AlphaFoldDB" id="A0A0D0BZA8"/>